<feature type="transmembrane region" description="Helical" evidence="1">
    <location>
        <begin position="6"/>
        <end position="23"/>
    </location>
</feature>
<feature type="transmembrane region" description="Helical" evidence="1">
    <location>
        <begin position="107"/>
        <end position="130"/>
    </location>
</feature>
<evidence type="ECO:0000313" key="2">
    <source>
        <dbReference type="EMBL" id="CAE1246346.1"/>
    </source>
</evidence>
<keyword evidence="1" id="KW-0812">Transmembrane</keyword>
<evidence type="ECO:0000256" key="1">
    <source>
        <dbReference type="SAM" id="Phobius"/>
    </source>
</evidence>
<accession>A0A812BX20</accession>
<proteinExistence type="predicted"/>
<organism evidence="2 3">
    <name type="scientific">Acanthosepion pharaonis</name>
    <name type="common">Pharaoh cuttlefish</name>
    <name type="synonym">Sepia pharaonis</name>
    <dbReference type="NCBI Taxonomy" id="158019"/>
    <lineage>
        <taxon>Eukaryota</taxon>
        <taxon>Metazoa</taxon>
        <taxon>Spiralia</taxon>
        <taxon>Lophotrochozoa</taxon>
        <taxon>Mollusca</taxon>
        <taxon>Cephalopoda</taxon>
        <taxon>Coleoidea</taxon>
        <taxon>Decapodiformes</taxon>
        <taxon>Sepiida</taxon>
        <taxon>Sepiina</taxon>
        <taxon>Sepiidae</taxon>
        <taxon>Acanthosepion</taxon>
    </lineage>
</organism>
<evidence type="ECO:0000313" key="3">
    <source>
        <dbReference type="Proteomes" id="UP000597762"/>
    </source>
</evidence>
<keyword evidence="1" id="KW-1133">Transmembrane helix</keyword>
<comment type="caution">
    <text evidence="2">The sequence shown here is derived from an EMBL/GenBank/DDBJ whole genome shotgun (WGS) entry which is preliminary data.</text>
</comment>
<gene>
    <name evidence="2" type="ORF">SPHA_25111</name>
</gene>
<feature type="transmembrane region" description="Helical" evidence="1">
    <location>
        <begin position="63"/>
        <end position="86"/>
    </location>
</feature>
<keyword evidence="3" id="KW-1185">Reference proteome</keyword>
<dbReference type="AlphaFoldDB" id="A0A812BX20"/>
<keyword evidence="1" id="KW-0472">Membrane</keyword>
<sequence length="216" mass="24890">MSLLIYLSIYLSHLYISIYLSIYPSFFTSLIYHLISIYPICFISITSYLHISYLSIYLSIYLSVYISLSFFLSFFLSLSFSLSILITSHSFWANLQGSVSPDFLSHILRVHSLSIYLSIYLSISFHYFSVCQGNHIFFDFICIMAIRTSKVVFKFVLALLGHRIFSLFLAIIGNHIFLIISLISSSFFWSSQYAVDAFSSGGLVFGAFPKRFFFFD</sequence>
<dbReference type="Proteomes" id="UP000597762">
    <property type="component" value="Unassembled WGS sequence"/>
</dbReference>
<dbReference type="EMBL" id="CAHIKZ030000949">
    <property type="protein sequence ID" value="CAE1246346.1"/>
    <property type="molecule type" value="Genomic_DNA"/>
</dbReference>
<protein>
    <submittedName>
        <fullName evidence="2">Uncharacterized protein</fullName>
    </submittedName>
</protein>
<reference evidence="2" key="1">
    <citation type="submission" date="2021-01" db="EMBL/GenBank/DDBJ databases">
        <authorList>
            <person name="Li R."/>
            <person name="Bekaert M."/>
        </authorList>
    </citation>
    <scope>NUCLEOTIDE SEQUENCE</scope>
    <source>
        <strain evidence="2">Farmed</strain>
    </source>
</reference>
<name>A0A812BX20_ACAPH</name>